<reference evidence="1 2" key="1">
    <citation type="submission" date="2019-10" db="EMBL/GenBank/DDBJ databases">
        <title>Pseudoalteromonas rubra S4059.</title>
        <authorList>
            <person name="Paulsen S."/>
            <person name="Wang X."/>
        </authorList>
    </citation>
    <scope>NUCLEOTIDE SEQUENCE [LARGE SCALE GENOMIC DNA]</scope>
    <source>
        <strain evidence="1 2">S4059</strain>
    </source>
</reference>
<dbReference type="Proteomes" id="UP000305729">
    <property type="component" value="Chromosome 1"/>
</dbReference>
<dbReference type="EMBL" id="CP045429">
    <property type="protein sequence ID" value="QPB82806.1"/>
    <property type="molecule type" value="Genomic_DNA"/>
</dbReference>
<evidence type="ECO:0000313" key="2">
    <source>
        <dbReference type="Proteomes" id="UP000305729"/>
    </source>
</evidence>
<dbReference type="InterPro" id="IPR036619">
    <property type="entry name" value="NinB_sf"/>
</dbReference>
<name>A0A5S3UUM2_9GAMM</name>
<dbReference type="Gene3D" id="1.10.3790.10">
    <property type="entry name" value="NinB"/>
    <property type="match status" value="1"/>
</dbReference>
<organism evidence="1 2">
    <name type="scientific">Pseudoalteromonas rubra</name>
    <dbReference type="NCBI Taxonomy" id="43658"/>
    <lineage>
        <taxon>Bacteria</taxon>
        <taxon>Pseudomonadati</taxon>
        <taxon>Pseudomonadota</taxon>
        <taxon>Gammaproteobacteria</taxon>
        <taxon>Alteromonadales</taxon>
        <taxon>Pseudoalteromonadaceae</taxon>
        <taxon>Pseudoalteromonas</taxon>
    </lineage>
</organism>
<accession>A0A5S3UUM2</accession>
<dbReference type="InterPro" id="IPR008711">
    <property type="entry name" value="Recombinase_NinB"/>
</dbReference>
<protein>
    <submittedName>
        <fullName evidence="1">Uncharacterized protein</fullName>
    </submittedName>
</protein>
<dbReference type="SUPFAM" id="SSF103370">
    <property type="entry name" value="NinB"/>
    <property type="match status" value="1"/>
</dbReference>
<sequence length="199" mass="23191">MSLQLKVCIDIKRNRVARATLTFVKATQIGMVSATLSVTTPLVELDLFIGCKIALSTTERVRKLMVKIVLTVTNTEYLLLQTCKAVRELLCTGKQVVIEFKEFKAKRSLAQNRLLWKWNQEIANHLQERYGQENSAEGVHEVLVRKRYGVRVIQTDIEEPILVRKRTRKLLTKEFTEYLSWLEMYCAEYLKLILTRLEE</sequence>
<dbReference type="Pfam" id="PF05772">
    <property type="entry name" value="NinB"/>
    <property type="match status" value="1"/>
</dbReference>
<dbReference type="AlphaFoldDB" id="A0A5S3UUM2"/>
<gene>
    <name evidence="1" type="ORF">CWC22_007265</name>
</gene>
<proteinExistence type="predicted"/>
<dbReference type="RefSeq" id="WP_138539039.1">
    <property type="nucleotide sequence ID" value="NZ_CP045429.1"/>
</dbReference>
<evidence type="ECO:0000313" key="1">
    <source>
        <dbReference type="EMBL" id="QPB82806.1"/>
    </source>
</evidence>